<dbReference type="EMBL" id="BOMB01000045">
    <property type="protein sequence ID" value="GID15621.1"/>
    <property type="molecule type" value="Genomic_DNA"/>
</dbReference>
<dbReference type="AlphaFoldDB" id="A0A8J3NE31"/>
<organism evidence="2 3">
    <name type="scientific">Actinocatenispora rupis</name>
    <dbReference type="NCBI Taxonomy" id="519421"/>
    <lineage>
        <taxon>Bacteria</taxon>
        <taxon>Bacillati</taxon>
        <taxon>Actinomycetota</taxon>
        <taxon>Actinomycetes</taxon>
        <taxon>Micromonosporales</taxon>
        <taxon>Micromonosporaceae</taxon>
        <taxon>Actinocatenispora</taxon>
    </lineage>
</organism>
<evidence type="ECO:0000313" key="3">
    <source>
        <dbReference type="Proteomes" id="UP000612808"/>
    </source>
</evidence>
<dbReference type="Proteomes" id="UP000612808">
    <property type="component" value="Unassembled WGS sequence"/>
</dbReference>
<protein>
    <submittedName>
        <fullName evidence="2">Uncharacterized protein</fullName>
    </submittedName>
</protein>
<dbReference type="RefSeq" id="WP_203664007.1">
    <property type="nucleotide sequence ID" value="NZ_BAAAZM010000001.1"/>
</dbReference>
<accession>A0A8J3NE31</accession>
<feature type="region of interest" description="Disordered" evidence="1">
    <location>
        <begin position="1"/>
        <end position="39"/>
    </location>
</feature>
<comment type="caution">
    <text evidence="2">The sequence shown here is derived from an EMBL/GenBank/DDBJ whole genome shotgun (WGS) entry which is preliminary data.</text>
</comment>
<evidence type="ECO:0000256" key="1">
    <source>
        <dbReference type="SAM" id="MobiDB-lite"/>
    </source>
</evidence>
<gene>
    <name evidence="2" type="ORF">Aru02nite_65100</name>
</gene>
<feature type="compositionally biased region" description="Polar residues" evidence="1">
    <location>
        <begin position="1"/>
        <end position="12"/>
    </location>
</feature>
<proteinExistence type="predicted"/>
<name>A0A8J3NE31_9ACTN</name>
<evidence type="ECO:0000313" key="2">
    <source>
        <dbReference type="EMBL" id="GID15621.1"/>
    </source>
</evidence>
<sequence length="52" mass="5665">MTAKQTKTASSHRSIRMAPAVPRSRGGATPSSPTPYESRRALEFSAGGYIWR</sequence>
<reference evidence="2" key="1">
    <citation type="submission" date="2021-01" db="EMBL/GenBank/DDBJ databases">
        <title>Whole genome shotgun sequence of Actinocatenispora rupis NBRC 107355.</title>
        <authorList>
            <person name="Komaki H."/>
            <person name="Tamura T."/>
        </authorList>
    </citation>
    <scope>NUCLEOTIDE SEQUENCE</scope>
    <source>
        <strain evidence="2">NBRC 107355</strain>
    </source>
</reference>
<keyword evidence="3" id="KW-1185">Reference proteome</keyword>